<keyword evidence="1" id="KW-0812">Transmembrane</keyword>
<feature type="transmembrane region" description="Helical" evidence="1">
    <location>
        <begin position="35"/>
        <end position="57"/>
    </location>
</feature>
<gene>
    <name evidence="2" type="ORF">J1TS3_22980</name>
</gene>
<reference evidence="2 3" key="1">
    <citation type="submission" date="2021-03" db="EMBL/GenBank/DDBJ databases">
        <title>Antimicrobial resistance genes in bacteria isolated from Japanese honey, and their potential for conferring macrolide and lincosamide resistance in the American foulbrood pathogen Paenibacillus larvae.</title>
        <authorList>
            <person name="Okamoto M."/>
            <person name="Kumagai M."/>
            <person name="Kanamori H."/>
            <person name="Takamatsu D."/>
        </authorList>
    </citation>
    <scope>NUCLEOTIDE SEQUENCE [LARGE SCALE GENOMIC DNA]</scope>
    <source>
        <strain evidence="2 3">J1TS3</strain>
    </source>
</reference>
<proteinExistence type="predicted"/>
<feature type="transmembrane region" description="Helical" evidence="1">
    <location>
        <begin position="9"/>
        <end position="29"/>
    </location>
</feature>
<evidence type="ECO:0008006" key="4">
    <source>
        <dbReference type="Google" id="ProtNLM"/>
    </source>
</evidence>
<protein>
    <recommendedName>
        <fullName evidence="4">NADH dehydrogenase subunit 6</fullName>
    </recommendedName>
</protein>
<keyword evidence="1" id="KW-0472">Membrane</keyword>
<organism evidence="2 3">
    <name type="scientific">Siminovitchia fordii</name>
    <dbReference type="NCBI Taxonomy" id="254759"/>
    <lineage>
        <taxon>Bacteria</taxon>
        <taxon>Bacillati</taxon>
        <taxon>Bacillota</taxon>
        <taxon>Bacilli</taxon>
        <taxon>Bacillales</taxon>
        <taxon>Bacillaceae</taxon>
        <taxon>Siminovitchia</taxon>
    </lineage>
</organism>
<dbReference type="EMBL" id="BOQT01000007">
    <property type="protein sequence ID" value="GIN21164.1"/>
    <property type="molecule type" value="Genomic_DNA"/>
</dbReference>
<evidence type="ECO:0000256" key="1">
    <source>
        <dbReference type="SAM" id="Phobius"/>
    </source>
</evidence>
<evidence type="ECO:0000313" key="2">
    <source>
        <dbReference type="EMBL" id="GIN21164.1"/>
    </source>
</evidence>
<name>A0ABQ4K609_9BACI</name>
<dbReference type="Proteomes" id="UP000680279">
    <property type="component" value="Unassembled WGS sequence"/>
</dbReference>
<keyword evidence="3" id="KW-1185">Reference proteome</keyword>
<comment type="caution">
    <text evidence="2">The sequence shown here is derived from an EMBL/GenBank/DDBJ whole genome shotgun (WGS) entry which is preliminary data.</text>
</comment>
<evidence type="ECO:0000313" key="3">
    <source>
        <dbReference type="Proteomes" id="UP000680279"/>
    </source>
</evidence>
<sequence>MSCIENPSLSLYLAVILAGYALLFLTVLLPGPLAAFSTIIVIVSVIDIVLFSVVIIIKALRPLFSRS</sequence>
<accession>A0ABQ4K609</accession>
<keyword evidence="1" id="KW-1133">Transmembrane helix</keyword>
<dbReference type="RefSeq" id="WP_212963027.1">
    <property type="nucleotide sequence ID" value="NZ_BOQT01000007.1"/>
</dbReference>